<dbReference type="InterPro" id="IPR005115">
    <property type="entry name" value="Gly_transporter"/>
</dbReference>
<reference evidence="10 11" key="1">
    <citation type="journal article" date="2013" name="ISME J.">
        <title>A metabolic model for members of the genus Tetrasphaera involved in enhanced biological phosphorus removal.</title>
        <authorList>
            <person name="Kristiansen R."/>
            <person name="Nguyen H.T.T."/>
            <person name="Saunders A.M."/>
            <person name="Nielsen J.L."/>
            <person name="Wimmer R."/>
            <person name="Le V.Q."/>
            <person name="McIlroy S.J."/>
            <person name="Petrovski S."/>
            <person name="Seviour R.J."/>
            <person name="Calteau A."/>
            <person name="Nielsen K.L."/>
            <person name="Nielsen P.H."/>
        </authorList>
    </citation>
    <scope>NUCLEOTIDE SEQUENCE [LARGE SCALE GENOMIC DNA]</scope>
    <source>
        <strain evidence="10 11">Ben 74</strain>
    </source>
</reference>
<evidence type="ECO:0000256" key="4">
    <source>
        <dbReference type="ARBA" id="ARBA00022692"/>
    </source>
</evidence>
<keyword evidence="5 8" id="KW-1133">Transmembrane helix</keyword>
<dbReference type="EMBL" id="CAJC01000112">
    <property type="protein sequence ID" value="CCI52690.1"/>
    <property type="molecule type" value="Genomic_DNA"/>
</dbReference>
<dbReference type="GO" id="GO:0005886">
    <property type="term" value="C:plasma membrane"/>
    <property type="evidence" value="ECO:0007669"/>
    <property type="project" value="UniProtKB-SubCell"/>
</dbReference>
<evidence type="ECO:0000256" key="5">
    <source>
        <dbReference type="ARBA" id="ARBA00022989"/>
    </source>
</evidence>
<evidence type="ECO:0000313" key="10">
    <source>
        <dbReference type="EMBL" id="CCI52690.1"/>
    </source>
</evidence>
<name>A0A077MA20_9MICO</name>
<feature type="domain" description="Glycine transporter" evidence="9">
    <location>
        <begin position="102"/>
        <end position="174"/>
    </location>
</feature>
<dbReference type="RefSeq" id="WP_235433881.1">
    <property type="nucleotide sequence ID" value="NZ_HF571038.1"/>
</dbReference>
<sequence length="265" mass="27253">MPDLLGAVDVTEAFRFVDVAGVFCNGAIGATIARRRKFDVIGFTVLGVVSGLAGGVIRDVMLQVGQPVALTDPAYLVTALLGVLAATLIKMDGRTWQWPLAVFDALALGCWAATGTIKAQITGLGMLASVLLGVITAIGGGMVRDVCIGQVPAVLGGNTLYATAALAASTSILLVPPTQRPTLGMAIGIAVGSALTLIARWRKWTLPVDADVGVTLSPRQMRKLIRRSVRAGVRQERRRALAASAEGAVGAEGVEGAARGSDPGT</sequence>
<feature type="domain" description="Glycine transporter" evidence="9">
    <location>
        <begin position="16"/>
        <end position="89"/>
    </location>
</feature>
<evidence type="ECO:0000256" key="1">
    <source>
        <dbReference type="ARBA" id="ARBA00004651"/>
    </source>
</evidence>
<comment type="caution">
    <text evidence="10">The sequence shown here is derived from an EMBL/GenBank/DDBJ whole genome shotgun (WGS) entry which is preliminary data.</text>
</comment>
<keyword evidence="3" id="KW-1003">Cell membrane</keyword>
<dbReference type="PANTHER" id="PTHR30506:SF3">
    <property type="entry name" value="UPF0126 INNER MEMBRANE PROTEIN YADS-RELATED"/>
    <property type="match status" value="1"/>
</dbReference>
<dbReference type="PANTHER" id="PTHR30506">
    <property type="entry name" value="INNER MEMBRANE PROTEIN"/>
    <property type="match status" value="1"/>
</dbReference>
<evidence type="ECO:0000256" key="8">
    <source>
        <dbReference type="SAM" id="Phobius"/>
    </source>
</evidence>
<feature type="transmembrane region" description="Helical" evidence="8">
    <location>
        <begin position="13"/>
        <end position="33"/>
    </location>
</feature>
<dbReference type="Proteomes" id="UP000035720">
    <property type="component" value="Unassembled WGS sequence"/>
</dbReference>
<proteinExistence type="inferred from homology"/>
<feature type="region of interest" description="Disordered" evidence="7">
    <location>
        <begin position="244"/>
        <end position="265"/>
    </location>
</feature>
<feature type="transmembrane region" description="Helical" evidence="8">
    <location>
        <begin position="155"/>
        <end position="175"/>
    </location>
</feature>
<keyword evidence="4 8" id="KW-0812">Transmembrane</keyword>
<feature type="transmembrane region" description="Helical" evidence="8">
    <location>
        <begin position="40"/>
        <end position="61"/>
    </location>
</feature>
<feature type="transmembrane region" description="Helical" evidence="8">
    <location>
        <begin position="73"/>
        <end position="91"/>
    </location>
</feature>
<evidence type="ECO:0000256" key="6">
    <source>
        <dbReference type="ARBA" id="ARBA00023136"/>
    </source>
</evidence>
<feature type="transmembrane region" description="Helical" evidence="8">
    <location>
        <begin position="123"/>
        <end position="143"/>
    </location>
</feature>
<evidence type="ECO:0000259" key="9">
    <source>
        <dbReference type="Pfam" id="PF03458"/>
    </source>
</evidence>
<protein>
    <submittedName>
        <fullName evidence="10">Membrane protein</fullName>
    </submittedName>
</protein>
<comment type="similarity">
    <text evidence="2">Belongs to the UPF0126 family.</text>
</comment>
<dbReference type="STRING" id="1193518.BN13_20012"/>
<dbReference type="Pfam" id="PF03458">
    <property type="entry name" value="Gly_transporter"/>
    <property type="match status" value="2"/>
</dbReference>
<evidence type="ECO:0000256" key="7">
    <source>
        <dbReference type="SAM" id="MobiDB-lite"/>
    </source>
</evidence>
<evidence type="ECO:0000256" key="2">
    <source>
        <dbReference type="ARBA" id="ARBA00008193"/>
    </source>
</evidence>
<keyword evidence="11" id="KW-1185">Reference proteome</keyword>
<evidence type="ECO:0000313" key="11">
    <source>
        <dbReference type="Proteomes" id="UP000035720"/>
    </source>
</evidence>
<evidence type="ECO:0000256" key="3">
    <source>
        <dbReference type="ARBA" id="ARBA00022475"/>
    </source>
</evidence>
<dbReference type="AlphaFoldDB" id="A0A077MA20"/>
<feature type="transmembrane region" description="Helical" evidence="8">
    <location>
        <begin position="181"/>
        <end position="199"/>
    </location>
</feature>
<organism evidence="10 11">
    <name type="scientific">Nostocoides jenkinsii Ben 74</name>
    <dbReference type="NCBI Taxonomy" id="1193518"/>
    <lineage>
        <taxon>Bacteria</taxon>
        <taxon>Bacillati</taxon>
        <taxon>Actinomycetota</taxon>
        <taxon>Actinomycetes</taxon>
        <taxon>Micrococcales</taxon>
        <taxon>Intrasporangiaceae</taxon>
        <taxon>Nostocoides</taxon>
    </lineage>
</organism>
<gene>
    <name evidence="10" type="ORF">BN13_20012</name>
</gene>
<accession>A0A077MA20</accession>
<keyword evidence="6 8" id="KW-0472">Membrane</keyword>
<comment type="subcellular location">
    <subcellularLocation>
        <location evidence="1">Cell membrane</location>
        <topology evidence="1">Multi-pass membrane protein</topology>
    </subcellularLocation>
</comment>